<dbReference type="Proteomes" id="UP000316968">
    <property type="component" value="Chromosome"/>
</dbReference>
<evidence type="ECO:0000259" key="1">
    <source>
        <dbReference type="Pfam" id="PF06283"/>
    </source>
</evidence>
<sequence>MKVWVICEDRWHPADTIRQGLAQLDENEFQFTLTDRVEEFDPARLGDYPVVLVCRSNSQSDEEKAYWMNENVQQAFEHYVERGGALLAVHAGTAGYDKEEGLFRRLLGGVFTHHPEACEVTIRPDKQHPIAAGIEEFAVHDEHYFMEWEDPVADLIMTTVSKHGAQPGGWTRTYGRGRVAVLTPGHELGVWTHPRYLRLLRSALYWCAKQAPAGQSI</sequence>
<dbReference type="SUPFAM" id="SSF52317">
    <property type="entry name" value="Class I glutamine amidotransferase-like"/>
    <property type="match status" value="1"/>
</dbReference>
<keyword evidence="3" id="KW-1185">Reference proteome</keyword>
<dbReference type="InterPro" id="IPR029010">
    <property type="entry name" value="ThuA-like"/>
</dbReference>
<evidence type="ECO:0000313" key="2">
    <source>
        <dbReference type="EMBL" id="QDH20475.1"/>
    </source>
</evidence>
<dbReference type="RefSeq" id="WP_141446977.1">
    <property type="nucleotide sequence ID" value="NZ_CP041217.1"/>
</dbReference>
<dbReference type="OrthoDB" id="9812305at2"/>
<dbReference type="Gene3D" id="3.40.50.880">
    <property type="match status" value="1"/>
</dbReference>
<evidence type="ECO:0000313" key="3">
    <source>
        <dbReference type="Proteomes" id="UP000316968"/>
    </source>
</evidence>
<gene>
    <name evidence="2" type="ORF">FFV09_06135</name>
</gene>
<dbReference type="KEGG" id="saca:FFV09_06135"/>
<dbReference type="AlphaFoldDB" id="A0A4Y6UWS3"/>
<feature type="domain" description="ThuA-like" evidence="1">
    <location>
        <begin position="24"/>
        <end position="207"/>
    </location>
</feature>
<dbReference type="EMBL" id="CP041217">
    <property type="protein sequence ID" value="QDH20475.1"/>
    <property type="molecule type" value="Genomic_DNA"/>
</dbReference>
<organism evidence="2 3">
    <name type="scientific">Saccharibacillus brassicae</name>
    <dbReference type="NCBI Taxonomy" id="2583377"/>
    <lineage>
        <taxon>Bacteria</taxon>
        <taxon>Bacillati</taxon>
        <taxon>Bacillota</taxon>
        <taxon>Bacilli</taxon>
        <taxon>Bacillales</taxon>
        <taxon>Paenibacillaceae</taxon>
        <taxon>Saccharibacillus</taxon>
    </lineage>
</organism>
<dbReference type="PANTHER" id="PTHR40469">
    <property type="entry name" value="SECRETED GLYCOSYL HYDROLASE"/>
    <property type="match status" value="1"/>
</dbReference>
<name>A0A4Y6UWS3_SACBS</name>
<dbReference type="InterPro" id="IPR029062">
    <property type="entry name" value="Class_I_gatase-like"/>
</dbReference>
<proteinExistence type="predicted"/>
<dbReference type="PANTHER" id="PTHR40469:SF2">
    <property type="entry name" value="GALACTOSE-BINDING DOMAIN-LIKE SUPERFAMILY PROTEIN"/>
    <property type="match status" value="1"/>
</dbReference>
<reference evidence="2 3" key="1">
    <citation type="submission" date="2019-06" db="EMBL/GenBank/DDBJ databases">
        <title>Saccharibacillus brassicae sp. nov., an endophytic bacterium isolated from Chinese cabbage seeds (Brassica pekinensis).</title>
        <authorList>
            <person name="Jiang L."/>
            <person name="Lee J."/>
            <person name="Kim S.W."/>
        </authorList>
    </citation>
    <scope>NUCLEOTIDE SEQUENCE [LARGE SCALE GENOMIC DNA]</scope>
    <source>
        <strain evidence="3">KCTC 43072 / ATSA2</strain>
    </source>
</reference>
<protein>
    <submittedName>
        <fullName evidence="2">ThuA domain-containing protein</fullName>
    </submittedName>
</protein>
<dbReference type="Pfam" id="PF06283">
    <property type="entry name" value="ThuA"/>
    <property type="match status" value="1"/>
</dbReference>
<accession>A0A4Y6UWS3</accession>